<reference evidence="1" key="1">
    <citation type="submission" date="2018-02" db="EMBL/GenBank/DDBJ databases">
        <title>Rhizophora mucronata_Transcriptome.</title>
        <authorList>
            <person name="Meera S.P."/>
            <person name="Sreeshan A."/>
            <person name="Augustine A."/>
        </authorList>
    </citation>
    <scope>NUCLEOTIDE SEQUENCE</scope>
    <source>
        <tissue evidence="1">Leaf</tissue>
    </source>
</reference>
<proteinExistence type="predicted"/>
<dbReference type="AlphaFoldDB" id="A0A2P2IMJ9"/>
<name>A0A2P2IMJ9_RHIMU</name>
<dbReference type="EMBL" id="GGEC01001958">
    <property type="protein sequence ID" value="MBW82441.1"/>
    <property type="molecule type" value="Transcribed_RNA"/>
</dbReference>
<evidence type="ECO:0000313" key="1">
    <source>
        <dbReference type="EMBL" id="MBW82441.1"/>
    </source>
</evidence>
<organism evidence="1">
    <name type="scientific">Rhizophora mucronata</name>
    <name type="common">Asiatic mangrove</name>
    <dbReference type="NCBI Taxonomy" id="61149"/>
    <lineage>
        <taxon>Eukaryota</taxon>
        <taxon>Viridiplantae</taxon>
        <taxon>Streptophyta</taxon>
        <taxon>Embryophyta</taxon>
        <taxon>Tracheophyta</taxon>
        <taxon>Spermatophyta</taxon>
        <taxon>Magnoliopsida</taxon>
        <taxon>eudicotyledons</taxon>
        <taxon>Gunneridae</taxon>
        <taxon>Pentapetalae</taxon>
        <taxon>rosids</taxon>
        <taxon>fabids</taxon>
        <taxon>Malpighiales</taxon>
        <taxon>Rhizophoraceae</taxon>
        <taxon>Rhizophora</taxon>
    </lineage>
</organism>
<accession>A0A2P2IMJ9</accession>
<protein>
    <submittedName>
        <fullName evidence="1">Uncharacterized protein</fullName>
    </submittedName>
</protein>
<sequence length="29" mass="3103">MGIGEGAALFSLFTAFLHSLWCDGQSVPF</sequence>